<proteinExistence type="predicted"/>
<feature type="compositionally biased region" description="Pro residues" evidence="1">
    <location>
        <begin position="103"/>
        <end position="113"/>
    </location>
</feature>
<organism evidence="2 3">
    <name type="scientific">Ranatra chinensis</name>
    <dbReference type="NCBI Taxonomy" id="642074"/>
    <lineage>
        <taxon>Eukaryota</taxon>
        <taxon>Metazoa</taxon>
        <taxon>Ecdysozoa</taxon>
        <taxon>Arthropoda</taxon>
        <taxon>Hexapoda</taxon>
        <taxon>Insecta</taxon>
        <taxon>Pterygota</taxon>
        <taxon>Neoptera</taxon>
        <taxon>Paraneoptera</taxon>
        <taxon>Hemiptera</taxon>
        <taxon>Heteroptera</taxon>
        <taxon>Panheteroptera</taxon>
        <taxon>Nepomorpha</taxon>
        <taxon>Nepidae</taxon>
        <taxon>Ranatrinae</taxon>
        <taxon>Ranatra</taxon>
    </lineage>
</organism>
<name>A0ABD0Y738_9HEMI</name>
<feature type="compositionally biased region" description="Basic and acidic residues" evidence="1">
    <location>
        <begin position="128"/>
        <end position="139"/>
    </location>
</feature>
<comment type="caution">
    <text evidence="2">The sequence shown here is derived from an EMBL/GenBank/DDBJ whole genome shotgun (WGS) entry which is preliminary data.</text>
</comment>
<keyword evidence="3" id="KW-1185">Reference proteome</keyword>
<gene>
    <name evidence="2" type="ORF">AAG570_002150</name>
</gene>
<sequence length="139" mass="15547">MFWIASRMVIKTALKGFRYGKRVGMGCYDGDVIGKCRHICCQVRWDVGGKGGRLRGERSLILATAPSLKGTNCDRNGNFPGSSVEPTAHERPFWGLGAVRLTDPPPPPPPPYLPQRRYTHPTTTQPFEEDRQPRETARP</sequence>
<reference evidence="2 3" key="1">
    <citation type="submission" date="2024-07" db="EMBL/GenBank/DDBJ databases">
        <title>Chromosome-level genome assembly of the water stick insect Ranatra chinensis (Heteroptera: Nepidae).</title>
        <authorList>
            <person name="Liu X."/>
        </authorList>
    </citation>
    <scope>NUCLEOTIDE SEQUENCE [LARGE SCALE GENOMIC DNA]</scope>
    <source>
        <strain evidence="2">Cailab_2021Rc</strain>
        <tissue evidence="2">Muscle</tissue>
    </source>
</reference>
<dbReference type="AlphaFoldDB" id="A0ABD0Y738"/>
<feature type="region of interest" description="Disordered" evidence="1">
    <location>
        <begin position="97"/>
        <end position="139"/>
    </location>
</feature>
<evidence type="ECO:0000256" key="1">
    <source>
        <dbReference type="SAM" id="MobiDB-lite"/>
    </source>
</evidence>
<dbReference type="Proteomes" id="UP001558652">
    <property type="component" value="Unassembled WGS sequence"/>
</dbReference>
<dbReference type="EMBL" id="JBFDAA010000012">
    <property type="protein sequence ID" value="KAL1123062.1"/>
    <property type="molecule type" value="Genomic_DNA"/>
</dbReference>
<accession>A0ABD0Y738</accession>
<evidence type="ECO:0000313" key="3">
    <source>
        <dbReference type="Proteomes" id="UP001558652"/>
    </source>
</evidence>
<protein>
    <submittedName>
        <fullName evidence="2">Uncharacterized protein</fullName>
    </submittedName>
</protein>
<evidence type="ECO:0000313" key="2">
    <source>
        <dbReference type="EMBL" id="KAL1123062.1"/>
    </source>
</evidence>